<evidence type="ECO:0000313" key="5">
    <source>
        <dbReference type="EMBL" id="RGM91403.1"/>
    </source>
</evidence>
<dbReference type="Proteomes" id="UP000260814">
    <property type="component" value="Unassembled WGS sequence"/>
</dbReference>
<protein>
    <submittedName>
        <fullName evidence="5">DUF4832 domain-containing protein</fullName>
    </submittedName>
</protein>
<name>A0A3E4Z8Q5_9BACT</name>
<dbReference type="Pfam" id="PF02449">
    <property type="entry name" value="Glyco_hydro_42"/>
    <property type="match status" value="1"/>
</dbReference>
<evidence type="ECO:0000256" key="2">
    <source>
        <dbReference type="ARBA" id="ARBA00023295"/>
    </source>
</evidence>
<keyword evidence="2" id="KW-0326">Glycosidase</keyword>
<feature type="domain" description="DUF4832" evidence="4">
    <location>
        <begin position="303"/>
        <end position="392"/>
    </location>
</feature>
<evidence type="ECO:0000259" key="3">
    <source>
        <dbReference type="Pfam" id="PF02449"/>
    </source>
</evidence>
<dbReference type="Pfam" id="PF16116">
    <property type="entry name" value="DUF4832"/>
    <property type="match status" value="1"/>
</dbReference>
<sequence>MKKYLLLLLLLSNMYDSWSLGISGNMSEKQQVNMIDNGKALVNPDMGWTMHFYSNVLANYGSKLEPSDVIEYFPGVSTVYLRIPWSFVEPEEGKFNWEILDTPAQRWIQSGKKVAFRITSTENWTRQGTPQWVFDAGAKYYEVNGFLEPEYDDPIFLQKLEGFLMKMAERYDNNPNVAFIDIGHFGMWGEGHTVITTPLHGHSWGIETQKKYIDLYCKYFKHVQLCISDDFAGHDLKGHYFPIMNYALSRGVTMRDDSILVQPEPRCWYHNEMAQYFWPIMPVILEHEHYGGSVQRKAWDKSLLLKAVEEYHASYLSVHWWPDILLRENKDVIEKINLRLGYRIQVPHIEWPKKVSKNQPFIIKSSWKNSGVAPCYPGGYPCFTLKDSKGGIVSVLVDDSFNVRNLSVDAPGQAQDKLLESECVIAKEVGLQLGEAGKSFSRTCLPGTYELYISVGTLDGTPVLELPYEGSDSHKRYKLGKIIIEQD</sequence>
<dbReference type="Gene3D" id="3.20.20.80">
    <property type="entry name" value="Glycosidases"/>
    <property type="match status" value="1"/>
</dbReference>
<dbReference type="GO" id="GO:0005975">
    <property type="term" value="P:carbohydrate metabolic process"/>
    <property type="evidence" value="ECO:0007669"/>
    <property type="project" value="InterPro"/>
</dbReference>
<comment type="caution">
    <text evidence="5">The sequence shown here is derived from an EMBL/GenBank/DDBJ whole genome shotgun (WGS) entry which is preliminary data.</text>
</comment>
<dbReference type="InterPro" id="IPR017853">
    <property type="entry name" value="GH"/>
</dbReference>
<dbReference type="RefSeq" id="WP_117701770.1">
    <property type="nucleotide sequence ID" value="NZ_JAQEYB010000013.1"/>
</dbReference>
<dbReference type="InterPro" id="IPR032267">
    <property type="entry name" value="DUF4832"/>
</dbReference>
<proteinExistence type="predicted"/>
<dbReference type="SUPFAM" id="SSF51445">
    <property type="entry name" value="(Trans)glycosidases"/>
    <property type="match status" value="1"/>
</dbReference>
<organism evidence="5 6">
    <name type="scientific">Phocaeicola plebeius</name>
    <dbReference type="NCBI Taxonomy" id="310297"/>
    <lineage>
        <taxon>Bacteria</taxon>
        <taxon>Pseudomonadati</taxon>
        <taxon>Bacteroidota</taxon>
        <taxon>Bacteroidia</taxon>
        <taxon>Bacteroidales</taxon>
        <taxon>Bacteroidaceae</taxon>
        <taxon>Phocaeicola</taxon>
    </lineage>
</organism>
<evidence type="ECO:0000259" key="4">
    <source>
        <dbReference type="Pfam" id="PF16116"/>
    </source>
</evidence>
<evidence type="ECO:0000256" key="1">
    <source>
        <dbReference type="ARBA" id="ARBA00022801"/>
    </source>
</evidence>
<accession>A0A3E4Z8Q5</accession>
<dbReference type="AlphaFoldDB" id="A0A3E4Z8Q5"/>
<dbReference type="EMBL" id="QSTW01000008">
    <property type="protein sequence ID" value="RGM91403.1"/>
    <property type="molecule type" value="Genomic_DNA"/>
</dbReference>
<dbReference type="GO" id="GO:0009341">
    <property type="term" value="C:beta-galactosidase complex"/>
    <property type="evidence" value="ECO:0007669"/>
    <property type="project" value="InterPro"/>
</dbReference>
<reference evidence="5 6" key="1">
    <citation type="submission" date="2018-08" db="EMBL/GenBank/DDBJ databases">
        <title>A genome reference for cultivated species of the human gut microbiota.</title>
        <authorList>
            <person name="Zou Y."/>
            <person name="Xue W."/>
            <person name="Luo G."/>
        </authorList>
    </citation>
    <scope>NUCLEOTIDE SEQUENCE [LARGE SCALE GENOMIC DNA]</scope>
    <source>
        <strain evidence="5 6">OM06-2</strain>
    </source>
</reference>
<dbReference type="GO" id="GO:0004565">
    <property type="term" value="F:beta-galactosidase activity"/>
    <property type="evidence" value="ECO:0007669"/>
    <property type="project" value="InterPro"/>
</dbReference>
<dbReference type="InterPro" id="IPR013529">
    <property type="entry name" value="Glyco_hydro_42_N"/>
</dbReference>
<evidence type="ECO:0000313" key="6">
    <source>
        <dbReference type="Proteomes" id="UP000260814"/>
    </source>
</evidence>
<gene>
    <name evidence="5" type="ORF">DXB87_07785</name>
</gene>
<feature type="domain" description="Glycoside hydrolase family 42 N-terminal" evidence="3">
    <location>
        <begin position="83"/>
        <end position="182"/>
    </location>
</feature>
<keyword evidence="1" id="KW-0378">Hydrolase</keyword>